<evidence type="ECO:0000256" key="6">
    <source>
        <dbReference type="ARBA" id="ARBA00023163"/>
    </source>
</evidence>
<evidence type="ECO:0000256" key="1">
    <source>
        <dbReference type="ARBA" id="ARBA00004123"/>
    </source>
</evidence>
<keyword evidence="7 9" id="KW-0539">Nucleus</keyword>
<gene>
    <name evidence="9" type="primary">MED8</name>
    <name evidence="10" type="ORF">CANVERA_P2353</name>
</gene>
<protein>
    <recommendedName>
        <fullName evidence="3 9">Mediator of RNA polymerase II transcription subunit 8</fullName>
    </recommendedName>
    <alternativeName>
        <fullName evidence="8 9">Mediator complex subunit 8</fullName>
    </alternativeName>
</protein>
<dbReference type="PANTHER" id="PTHR13074">
    <property type="entry name" value="MEDIATOR OF RNA POLYMERASE II TRANSCRIPTION SUBUNIT 8"/>
    <property type="match status" value="1"/>
</dbReference>
<dbReference type="Pfam" id="PF10232">
    <property type="entry name" value="Med8"/>
    <property type="match status" value="1"/>
</dbReference>
<comment type="similarity">
    <text evidence="2 9">Belongs to the Mediator complex subunit 8 family.</text>
</comment>
<dbReference type="PANTHER" id="PTHR13074:SF9">
    <property type="entry name" value="MEDIATOR OF RNA POLYMERASE II TRANSCRIPTION SUBUNIT 8"/>
    <property type="match status" value="1"/>
</dbReference>
<dbReference type="Gene3D" id="1.20.58.1710">
    <property type="match status" value="1"/>
</dbReference>
<keyword evidence="4 9" id="KW-0805">Transcription regulation</keyword>
<evidence type="ECO:0000256" key="9">
    <source>
        <dbReference type="RuleBase" id="RU364144"/>
    </source>
</evidence>
<evidence type="ECO:0000256" key="5">
    <source>
        <dbReference type="ARBA" id="ARBA00023159"/>
    </source>
</evidence>
<dbReference type="OrthoDB" id="5329317at2759"/>
<keyword evidence="6 9" id="KW-0804">Transcription</keyword>
<reference evidence="10" key="1">
    <citation type="submission" date="2022-12" db="EMBL/GenBank/DDBJ databases">
        <authorList>
            <person name="Brejova B."/>
        </authorList>
    </citation>
    <scope>NUCLEOTIDE SEQUENCE</scope>
</reference>
<evidence type="ECO:0000256" key="4">
    <source>
        <dbReference type="ARBA" id="ARBA00023015"/>
    </source>
</evidence>
<evidence type="ECO:0000256" key="3">
    <source>
        <dbReference type="ARBA" id="ARBA00020637"/>
    </source>
</evidence>
<evidence type="ECO:0000313" key="11">
    <source>
        <dbReference type="Proteomes" id="UP001152885"/>
    </source>
</evidence>
<evidence type="ECO:0000313" key="10">
    <source>
        <dbReference type="EMBL" id="CAI5757841.1"/>
    </source>
</evidence>
<evidence type="ECO:0000256" key="8">
    <source>
        <dbReference type="ARBA" id="ARBA00031261"/>
    </source>
</evidence>
<dbReference type="GO" id="GO:0003712">
    <property type="term" value="F:transcription coregulator activity"/>
    <property type="evidence" value="ECO:0007669"/>
    <property type="project" value="InterPro"/>
</dbReference>
<dbReference type="Gene3D" id="6.10.250.2610">
    <property type="match status" value="1"/>
</dbReference>
<evidence type="ECO:0000256" key="7">
    <source>
        <dbReference type="ARBA" id="ARBA00023242"/>
    </source>
</evidence>
<keyword evidence="11" id="KW-1185">Reference proteome</keyword>
<dbReference type="GO" id="GO:0000978">
    <property type="term" value="F:RNA polymerase II cis-regulatory region sequence-specific DNA binding"/>
    <property type="evidence" value="ECO:0007669"/>
    <property type="project" value="TreeGrafter"/>
</dbReference>
<dbReference type="GO" id="GO:0070847">
    <property type="term" value="C:core mediator complex"/>
    <property type="evidence" value="ECO:0007669"/>
    <property type="project" value="TreeGrafter"/>
</dbReference>
<comment type="subcellular location">
    <subcellularLocation>
        <location evidence="1 9">Nucleus</location>
    </subcellularLocation>
</comment>
<comment type="function">
    <text evidence="9">Component of the Mediator complex, a coactivator involved in the regulated transcription of nearly all RNA polymerase II-dependent genes. Mediator functions as a bridge to convey information from gene-specific regulatory proteins to the basal RNA polymerase II transcription machinery. Mediator is recruited to promoters by direct interactions with regulatory proteins and serves as a scaffold for the assembly of a functional preinitiation complex with RNA polymerase II and the general transcription factors.</text>
</comment>
<accession>A0A9W4XGF9</accession>
<comment type="subunit">
    <text evidence="9">Component of the Mediator complex.</text>
</comment>
<dbReference type="AlphaFoldDB" id="A0A9W4XGF9"/>
<proteinExistence type="inferred from homology"/>
<comment type="caution">
    <text evidence="10">The sequence shown here is derived from an EMBL/GenBank/DDBJ whole genome shotgun (WGS) entry which is preliminary data.</text>
</comment>
<keyword evidence="5 9" id="KW-0010">Activator</keyword>
<dbReference type="InterPro" id="IPR019364">
    <property type="entry name" value="Mediatior_Med8_fun/met"/>
</dbReference>
<dbReference type="EMBL" id="CANTUO010000002">
    <property type="protein sequence ID" value="CAI5757841.1"/>
    <property type="molecule type" value="Genomic_DNA"/>
</dbReference>
<dbReference type="GO" id="GO:0016592">
    <property type="term" value="C:mediator complex"/>
    <property type="evidence" value="ECO:0007669"/>
    <property type="project" value="InterPro"/>
</dbReference>
<sequence length="200" mass="23286">MSSSSSPITISSTDFNQIPFDVLESIRNRLNQIHTSLKKLADQINNHNRYPSKIKLPNFNQFQNQFQVLITQLTSIASILQANEELLLNTNVYPTPIFPTQQQEGLLTTLLRKKALPEVDEWINASKSTLESNETKLNDEFTLFCLSKLVELRDEFQFYGFNTIEELDNMETPEAKQEVKIKNEKELEKEEIELKDNFQW</sequence>
<evidence type="ECO:0000256" key="2">
    <source>
        <dbReference type="ARBA" id="ARBA00005716"/>
    </source>
</evidence>
<organism evidence="10 11">
    <name type="scientific">Candida verbasci</name>
    <dbReference type="NCBI Taxonomy" id="1227364"/>
    <lineage>
        <taxon>Eukaryota</taxon>
        <taxon>Fungi</taxon>
        <taxon>Dikarya</taxon>
        <taxon>Ascomycota</taxon>
        <taxon>Saccharomycotina</taxon>
        <taxon>Pichiomycetes</taxon>
        <taxon>Debaryomycetaceae</taxon>
        <taxon>Candida/Lodderomyces clade</taxon>
        <taxon>Candida</taxon>
    </lineage>
</organism>
<name>A0A9W4XGF9_9ASCO</name>
<dbReference type="GO" id="GO:0006357">
    <property type="term" value="P:regulation of transcription by RNA polymerase II"/>
    <property type="evidence" value="ECO:0007669"/>
    <property type="project" value="InterPro"/>
</dbReference>
<dbReference type="Proteomes" id="UP001152885">
    <property type="component" value="Unassembled WGS sequence"/>
</dbReference>